<dbReference type="Gene3D" id="1.10.287.10">
    <property type="entry name" value="S15/NS1, RNA-binding"/>
    <property type="match status" value="1"/>
</dbReference>
<evidence type="ECO:0000256" key="1">
    <source>
        <dbReference type="SAM" id="MobiDB-lite"/>
    </source>
</evidence>
<proteinExistence type="predicted"/>
<reference evidence="2" key="2">
    <citation type="submission" date="2022-01" db="EMBL/GenBank/DDBJ databases">
        <authorList>
            <person name="Yamashiro T."/>
            <person name="Shiraishi A."/>
            <person name="Satake H."/>
            <person name="Nakayama K."/>
        </authorList>
    </citation>
    <scope>NUCLEOTIDE SEQUENCE</scope>
</reference>
<accession>A0ABQ5F923</accession>
<feature type="region of interest" description="Disordered" evidence="1">
    <location>
        <begin position="191"/>
        <end position="212"/>
    </location>
</feature>
<sequence>MVGTRKRKKSNPDRDVASSTSKSPPLSLSNIIHIAVAVAPPQKNQVLSLITTFDDPFQISTNTSSPSSQLVEVAPPKNLKEPTRWRTWKKSFTYSSSSSSTSRLFKVAPPQEKQVSTISTTPSEIPKPLYDLIQNAARARKSLKLNSNNRFAKRKLEHYEPRIPRLATFYRCFHELPSNWKYDPETSFMAHVPKPPTPPPKPKPKPKTKKKKIKITCSSLNYHGRYPLNKDEQKGRNEFTKANSSLRHPIQILVTVEDDMVVDLLGKFAVDTFNKSCQMYVNRDEDNKVSGADFMECKFYKLTKEYIFYMTIEAIEQGIPGVYTTKVECKTKDGARTLLNFELTDQKPKWNRPWVKPHLESEVEYETVEDGSSDPQDFYKLTGMVHRETEGGGFNYHNPRYSPHRIVYTSIKDETASDFEDFEDFAPNVTEPLEFR</sequence>
<evidence type="ECO:0000313" key="2">
    <source>
        <dbReference type="EMBL" id="GJT59408.1"/>
    </source>
</evidence>
<name>A0ABQ5F923_9ASTR</name>
<organism evidence="2 3">
    <name type="scientific">Tanacetum coccineum</name>
    <dbReference type="NCBI Taxonomy" id="301880"/>
    <lineage>
        <taxon>Eukaryota</taxon>
        <taxon>Viridiplantae</taxon>
        <taxon>Streptophyta</taxon>
        <taxon>Embryophyta</taxon>
        <taxon>Tracheophyta</taxon>
        <taxon>Spermatophyta</taxon>
        <taxon>Magnoliopsida</taxon>
        <taxon>eudicotyledons</taxon>
        <taxon>Gunneridae</taxon>
        <taxon>Pentapetalae</taxon>
        <taxon>asterids</taxon>
        <taxon>campanulids</taxon>
        <taxon>Asterales</taxon>
        <taxon>Asteraceae</taxon>
        <taxon>Asteroideae</taxon>
        <taxon>Anthemideae</taxon>
        <taxon>Anthemidinae</taxon>
        <taxon>Tanacetum</taxon>
    </lineage>
</organism>
<comment type="caution">
    <text evidence="2">The sequence shown here is derived from an EMBL/GenBank/DDBJ whole genome shotgun (WGS) entry which is preliminary data.</text>
</comment>
<gene>
    <name evidence="2" type="ORF">Tco_1002941</name>
</gene>
<feature type="compositionally biased region" description="Basic residues" evidence="1">
    <location>
        <begin position="202"/>
        <end position="212"/>
    </location>
</feature>
<protein>
    <submittedName>
        <fullName evidence="2">Uncharacterized protein</fullName>
    </submittedName>
</protein>
<keyword evidence="3" id="KW-1185">Reference proteome</keyword>
<dbReference type="EMBL" id="BQNB010017107">
    <property type="protein sequence ID" value="GJT59408.1"/>
    <property type="molecule type" value="Genomic_DNA"/>
</dbReference>
<evidence type="ECO:0000313" key="3">
    <source>
        <dbReference type="Proteomes" id="UP001151760"/>
    </source>
</evidence>
<reference evidence="2" key="1">
    <citation type="journal article" date="2022" name="Int. J. Mol. Sci.">
        <title>Draft Genome of Tanacetum Coccineum: Genomic Comparison of Closely Related Tanacetum-Family Plants.</title>
        <authorList>
            <person name="Yamashiro T."/>
            <person name="Shiraishi A."/>
            <person name="Nakayama K."/>
            <person name="Satake H."/>
        </authorList>
    </citation>
    <scope>NUCLEOTIDE SEQUENCE</scope>
</reference>
<dbReference type="Proteomes" id="UP001151760">
    <property type="component" value="Unassembled WGS sequence"/>
</dbReference>
<feature type="region of interest" description="Disordered" evidence="1">
    <location>
        <begin position="1"/>
        <end position="24"/>
    </location>
</feature>